<reference evidence="1 2" key="1">
    <citation type="submission" date="2021-03" db="EMBL/GenBank/DDBJ databases">
        <title>Complete genome of Polaribacter_sp.SM13.</title>
        <authorList>
            <person name="Jeong S.W."/>
            <person name="Bae J.W."/>
        </authorList>
    </citation>
    <scope>NUCLEOTIDE SEQUENCE [LARGE SCALE GENOMIC DNA]</scope>
    <source>
        <strain evidence="1 2">SM13</strain>
    </source>
</reference>
<accession>A0A975CPW9</accession>
<dbReference type="Proteomes" id="UP000663920">
    <property type="component" value="Chromosome"/>
</dbReference>
<protein>
    <submittedName>
        <fullName evidence="1">Uncharacterized protein</fullName>
    </submittedName>
</protein>
<sequence length="83" mass="9545">MSIKELIINKVNAINNPKILKEILSLISIESETEEIYRFSDDEKKLVFEGINDADNGNSYNQQESDKIISKWFEEKSGGLLEH</sequence>
<proteinExistence type="predicted"/>
<dbReference type="AlphaFoldDB" id="A0A975CPW9"/>
<evidence type="ECO:0000313" key="2">
    <source>
        <dbReference type="Proteomes" id="UP000663920"/>
    </source>
</evidence>
<name>A0A975CPW9_9FLAO</name>
<dbReference type="KEGG" id="pcea:J3359_03355"/>
<dbReference type="EMBL" id="CP071869">
    <property type="protein sequence ID" value="QTE23329.1"/>
    <property type="molecule type" value="Genomic_DNA"/>
</dbReference>
<evidence type="ECO:0000313" key="1">
    <source>
        <dbReference type="EMBL" id="QTE23329.1"/>
    </source>
</evidence>
<organism evidence="1 2">
    <name type="scientific">Polaribacter cellanae</name>
    <dbReference type="NCBI Taxonomy" id="2818493"/>
    <lineage>
        <taxon>Bacteria</taxon>
        <taxon>Pseudomonadati</taxon>
        <taxon>Bacteroidota</taxon>
        <taxon>Flavobacteriia</taxon>
        <taxon>Flavobacteriales</taxon>
        <taxon>Flavobacteriaceae</taxon>
    </lineage>
</organism>
<keyword evidence="2" id="KW-1185">Reference proteome</keyword>
<gene>
    <name evidence="1" type="ORF">J3359_03355</name>
</gene>
<dbReference type="RefSeq" id="WP_208079340.1">
    <property type="nucleotide sequence ID" value="NZ_CP071869.1"/>
</dbReference>